<protein>
    <submittedName>
        <fullName evidence="1">Uncharacterized protein</fullName>
    </submittedName>
</protein>
<keyword evidence="2" id="KW-1185">Reference proteome</keyword>
<dbReference type="AlphaFoldDB" id="A0AAW0GGB4"/>
<organism evidence="1 2">
    <name type="scientific">Cerrena zonata</name>
    <dbReference type="NCBI Taxonomy" id="2478898"/>
    <lineage>
        <taxon>Eukaryota</taxon>
        <taxon>Fungi</taxon>
        <taxon>Dikarya</taxon>
        <taxon>Basidiomycota</taxon>
        <taxon>Agaricomycotina</taxon>
        <taxon>Agaricomycetes</taxon>
        <taxon>Polyporales</taxon>
        <taxon>Cerrenaceae</taxon>
        <taxon>Cerrena</taxon>
    </lineage>
</organism>
<evidence type="ECO:0000313" key="2">
    <source>
        <dbReference type="Proteomes" id="UP001385951"/>
    </source>
</evidence>
<comment type="caution">
    <text evidence="1">The sequence shown here is derived from an EMBL/GenBank/DDBJ whole genome shotgun (WGS) entry which is preliminary data.</text>
</comment>
<dbReference type="EMBL" id="JASBNA010000009">
    <property type="protein sequence ID" value="KAK7689022.1"/>
    <property type="molecule type" value="Genomic_DNA"/>
</dbReference>
<gene>
    <name evidence="1" type="ORF">QCA50_007713</name>
</gene>
<evidence type="ECO:0000313" key="1">
    <source>
        <dbReference type="EMBL" id="KAK7689022.1"/>
    </source>
</evidence>
<reference evidence="1 2" key="1">
    <citation type="submission" date="2022-09" db="EMBL/GenBank/DDBJ databases">
        <authorList>
            <person name="Palmer J.M."/>
        </authorList>
    </citation>
    <scope>NUCLEOTIDE SEQUENCE [LARGE SCALE GENOMIC DNA]</scope>
    <source>
        <strain evidence="1 2">DSM 7382</strain>
    </source>
</reference>
<accession>A0AAW0GGB4</accession>
<name>A0AAW0GGB4_9APHY</name>
<proteinExistence type="predicted"/>
<dbReference type="Proteomes" id="UP001385951">
    <property type="component" value="Unassembled WGS sequence"/>
</dbReference>
<sequence length="103" mass="10924">MTLVSGGEVWIVDGGCCGGLEFICGFDRPAVSPPTPTQSPRSSTHPLIHPPLNPSTFGRHCRWTIGGDGIPPFTTTSFDTGEGFFPFLAIHILSVTPSRVVSV</sequence>